<evidence type="ECO:0000313" key="1">
    <source>
        <dbReference type="EMBL" id="SHF56165.1"/>
    </source>
</evidence>
<sequence length="55" mass="6668">MSRKDNEIDKFLRKILNMRVEITVDKKVDDDPTYFYNQAVLLENRCDTEENSYHL</sequence>
<accession>A0A1M5CN21</accession>
<dbReference type="EMBL" id="FQUY01000034">
    <property type="protein sequence ID" value="SHF56165.1"/>
    <property type="molecule type" value="Genomic_DNA"/>
</dbReference>
<proteinExistence type="predicted"/>
<dbReference type="AlphaFoldDB" id="A0A1M5CN21"/>
<keyword evidence="2" id="KW-1185">Reference proteome</keyword>
<name>A0A1M5CN21_9FIRM</name>
<reference evidence="2" key="1">
    <citation type="submission" date="2016-11" db="EMBL/GenBank/DDBJ databases">
        <authorList>
            <person name="Varghese N."/>
            <person name="Submissions S."/>
        </authorList>
    </citation>
    <scope>NUCLEOTIDE SEQUENCE [LARGE SCALE GENOMIC DNA]</scope>
    <source>
        <strain evidence="2">DSM 12395</strain>
    </source>
</reference>
<organism evidence="1 2">
    <name type="scientific">Desulforamulus putei DSM 12395</name>
    <dbReference type="NCBI Taxonomy" id="1121429"/>
    <lineage>
        <taxon>Bacteria</taxon>
        <taxon>Bacillati</taxon>
        <taxon>Bacillota</taxon>
        <taxon>Clostridia</taxon>
        <taxon>Eubacteriales</taxon>
        <taxon>Peptococcaceae</taxon>
        <taxon>Desulforamulus</taxon>
    </lineage>
</organism>
<dbReference type="Proteomes" id="UP000184148">
    <property type="component" value="Unassembled WGS sequence"/>
</dbReference>
<protein>
    <submittedName>
        <fullName evidence="1">Uncharacterized protein</fullName>
    </submittedName>
</protein>
<evidence type="ECO:0000313" key="2">
    <source>
        <dbReference type="Proteomes" id="UP000184148"/>
    </source>
</evidence>
<gene>
    <name evidence="1" type="ORF">SAMN02745133_02979</name>
</gene>